<evidence type="ECO:0000313" key="2">
    <source>
        <dbReference type="Proteomes" id="UP000035199"/>
    </source>
</evidence>
<dbReference type="Proteomes" id="UP000035199">
    <property type="component" value="Chromosome"/>
</dbReference>
<gene>
    <name evidence="1" type="ORF">CMUST_03540</name>
</gene>
<organism evidence="1 2">
    <name type="scientific">Corynebacterium mustelae</name>
    <dbReference type="NCBI Taxonomy" id="571915"/>
    <lineage>
        <taxon>Bacteria</taxon>
        <taxon>Bacillati</taxon>
        <taxon>Actinomycetota</taxon>
        <taxon>Actinomycetes</taxon>
        <taxon>Mycobacteriales</taxon>
        <taxon>Corynebacteriaceae</taxon>
        <taxon>Corynebacterium</taxon>
    </lineage>
</organism>
<dbReference type="RefSeq" id="WP_047261343.1">
    <property type="nucleotide sequence ID" value="NZ_CP011542.1"/>
</dbReference>
<dbReference type="STRING" id="571915.CMUST_03540"/>
<dbReference type="PATRIC" id="fig|571915.4.peg.751"/>
<name>A0A0G3H1R3_9CORY</name>
<evidence type="ECO:0000313" key="1">
    <source>
        <dbReference type="EMBL" id="AKK05052.1"/>
    </source>
</evidence>
<dbReference type="EMBL" id="CP011542">
    <property type="protein sequence ID" value="AKK05052.1"/>
    <property type="molecule type" value="Genomic_DNA"/>
</dbReference>
<keyword evidence="2" id="KW-1185">Reference proteome</keyword>
<reference evidence="1 2" key="1">
    <citation type="journal article" date="2015" name="Genome Announc.">
        <title>Complete Genome Sequence of the Type Strain Corynebacterium mustelae DSM 45274, Isolated from Various Tissues of a Male Ferret with Lethal Sepsis.</title>
        <authorList>
            <person name="Ruckert C."/>
            <person name="Eimer J."/>
            <person name="Winkler A."/>
            <person name="Tauch A."/>
        </authorList>
    </citation>
    <scope>NUCLEOTIDE SEQUENCE [LARGE SCALE GENOMIC DNA]</scope>
    <source>
        <strain evidence="1 2">DSM 45274</strain>
    </source>
</reference>
<dbReference type="AlphaFoldDB" id="A0A0G3H1R3"/>
<dbReference type="KEGG" id="cmv:CMUST_03540"/>
<accession>A0A0G3H1R3</accession>
<sequence>MSVDKFVETDAGISEVADVLRAQSFTEDSVFQVSDTRMSLYTRNGDLIQLFYDLKLHEDAYETFIVIPDNDRLQYKIFEALKVLPYKVTLCGENDDDVVYIPDNVRPAKAA</sequence>
<protein>
    <submittedName>
        <fullName evidence="1">Uncharacterized protein</fullName>
    </submittedName>
</protein>
<proteinExistence type="predicted"/>
<reference evidence="2" key="2">
    <citation type="submission" date="2015-05" db="EMBL/GenBank/DDBJ databases">
        <title>Complete genome sequence of Corynebacterium mustelae DSM 45274, isolated from various tissues of a male ferret with lethal sepsis.</title>
        <authorList>
            <person name="Ruckert C."/>
            <person name="Albersmeier A."/>
            <person name="Winkler A."/>
            <person name="Tauch A."/>
        </authorList>
    </citation>
    <scope>NUCLEOTIDE SEQUENCE [LARGE SCALE GENOMIC DNA]</scope>
    <source>
        <strain evidence="2">DSM 45274</strain>
    </source>
</reference>